<proteinExistence type="predicted"/>
<dbReference type="Proteomes" id="UP000572072">
    <property type="component" value="Unassembled WGS sequence"/>
</dbReference>
<gene>
    <name evidence="1" type="ORF">F0262_13505</name>
</gene>
<sequence>MNLFFDDMTPEQKRIFQLPKAGELRAKDIQHVDKVEFRCSSVGTFVSFSNGEYSVQHSNGDTSSYKTLAAFKKAMVIKESELIEAEMAQEAIELQESIYKQGVIIGVTFIDEDGLGFSGRQYNYITYTYRPRDIIFEILTPYGQQIACLTWSPHQVAINRDLKNLDEQLVRTWSAREVKDHEAAVRSHYETEDAKKWQGNTKTVYTLHDAKVTDLKNGAKFVSNERFEHSGESVEASMIMVDGLIQLTVNGETTNHKTKKSAMDIYQSIRLPMFDRDNDAEMKEWEEAEAKFQAEYQATVIPELKDLSLGETLALVDEVADAMNKNKDIGVVDTAKEIKKSRTSHNATLVTEDKPKTSSFFSRLLSFICK</sequence>
<dbReference type="AlphaFoldDB" id="A0A7Y3Z9P5"/>
<name>A0A7Y3Z9P5_9VIBR</name>
<comment type="caution">
    <text evidence="1">The sequence shown here is derived from an EMBL/GenBank/DDBJ whole genome shotgun (WGS) entry which is preliminary data.</text>
</comment>
<evidence type="ECO:0000313" key="1">
    <source>
        <dbReference type="EMBL" id="NOH49069.1"/>
    </source>
</evidence>
<organism evidence="1 2">
    <name type="scientific">Vibrio rotiferianus</name>
    <dbReference type="NCBI Taxonomy" id="190895"/>
    <lineage>
        <taxon>Bacteria</taxon>
        <taxon>Pseudomonadati</taxon>
        <taxon>Pseudomonadota</taxon>
        <taxon>Gammaproteobacteria</taxon>
        <taxon>Vibrionales</taxon>
        <taxon>Vibrionaceae</taxon>
        <taxon>Vibrio</taxon>
    </lineage>
</organism>
<reference evidence="1 2" key="1">
    <citation type="submission" date="2019-08" db="EMBL/GenBank/DDBJ databases">
        <title>Draft genome sequencing and comparative genomics of hatchery-associated Vibrios.</title>
        <authorList>
            <person name="Kehlet-Delgado H."/>
            <person name="Mueller R.S."/>
        </authorList>
    </citation>
    <scope>NUCLEOTIDE SEQUENCE [LARGE SCALE GENOMIC DNA]</scope>
    <source>
        <strain evidence="1 2">00-78-3</strain>
    </source>
</reference>
<dbReference type="EMBL" id="VTYN01000013">
    <property type="protein sequence ID" value="NOH49069.1"/>
    <property type="molecule type" value="Genomic_DNA"/>
</dbReference>
<evidence type="ECO:0000313" key="2">
    <source>
        <dbReference type="Proteomes" id="UP000572072"/>
    </source>
</evidence>
<accession>A0A7Y3Z9P5</accession>
<protein>
    <submittedName>
        <fullName evidence="1">Uncharacterized protein</fullName>
    </submittedName>
</protein>
<dbReference type="RefSeq" id="WP_171358200.1">
    <property type="nucleotide sequence ID" value="NZ_VTYN01000013.1"/>
</dbReference>